<keyword evidence="1" id="KW-0732">Signal</keyword>
<dbReference type="InterPro" id="IPR023346">
    <property type="entry name" value="Lysozyme-like_dom_sf"/>
</dbReference>
<reference evidence="3 4" key="1">
    <citation type="submission" date="2014-05" db="EMBL/GenBank/DDBJ databases">
        <title>ATOL: Assembling a taxonomically balanced genome-scale reconstruction of the evolutionary history of the Enterobacteriaceae.</title>
        <authorList>
            <person name="Plunkett G.III."/>
            <person name="Neeno-Eckwall E.C."/>
            <person name="Glasner J.D."/>
            <person name="Perna N.T."/>
        </authorList>
    </citation>
    <scope>NUCLEOTIDE SEQUENCE [LARGE SCALE GENOMIC DNA]</scope>
    <source>
        <strain evidence="3 4">ATCC 33301</strain>
    </source>
</reference>
<name>A0A085JDC6_9GAMM</name>
<accession>A0A085JDC6</accession>
<dbReference type="CDD" id="cd13400">
    <property type="entry name" value="LT_IagB-like"/>
    <property type="match status" value="1"/>
</dbReference>
<keyword evidence="4" id="KW-1185">Reference proteome</keyword>
<feature type="chain" id="PRO_5001793595" evidence="1">
    <location>
        <begin position="19"/>
        <end position="155"/>
    </location>
</feature>
<gene>
    <name evidence="3" type="ORF">GTPT_2662</name>
</gene>
<dbReference type="Gene3D" id="1.10.530.10">
    <property type="match status" value="1"/>
</dbReference>
<proteinExistence type="predicted"/>
<dbReference type="InterPro" id="IPR008258">
    <property type="entry name" value="Transglycosylase_SLT_dom_1"/>
</dbReference>
<dbReference type="RefSeq" id="WP_029989355.1">
    <property type="nucleotide sequence ID" value="NZ_ATMJ01000001.1"/>
</dbReference>
<sequence>MDRGLLCFLLLLSWPGCAADCFEQAARHYHLNADLLRAISQVESQGEAGSIGLNRDAQGRVISRDYGLMQINSTHIAALIREHRIHQATDLLRDPCLNIDTGAGILARHLSYCGNNWACLATYNTGFLQGRDQARRRYIHKVYLAYMMYSQRKAG</sequence>
<evidence type="ECO:0000259" key="2">
    <source>
        <dbReference type="Pfam" id="PF01464"/>
    </source>
</evidence>
<feature type="signal peptide" evidence="1">
    <location>
        <begin position="1"/>
        <end position="18"/>
    </location>
</feature>
<protein>
    <submittedName>
        <fullName evidence="3">PilT family plasmid conjugative transfer putative membrane protein</fullName>
    </submittedName>
</protein>
<comment type="caution">
    <text evidence="3">The sequence shown here is derived from an EMBL/GenBank/DDBJ whole genome shotgun (WGS) entry which is preliminary data.</text>
</comment>
<dbReference type="eggNOG" id="COG0741">
    <property type="taxonomic scope" value="Bacteria"/>
</dbReference>
<evidence type="ECO:0000313" key="4">
    <source>
        <dbReference type="Proteomes" id="UP000028602"/>
    </source>
</evidence>
<evidence type="ECO:0000313" key="3">
    <source>
        <dbReference type="EMBL" id="KFD18472.1"/>
    </source>
</evidence>
<dbReference type="EMBL" id="JMPR01000038">
    <property type="protein sequence ID" value="KFD18472.1"/>
    <property type="molecule type" value="Genomic_DNA"/>
</dbReference>
<dbReference type="Proteomes" id="UP000028602">
    <property type="component" value="Unassembled WGS sequence"/>
</dbReference>
<dbReference type="OrthoDB" id="9808681at2"/>
<organism evidence="3 4">
    <name type="scientific">Tatumella ptyseos ATCC 33301</name>
    <dbReference type="NCBI Taxonomy" id="1005995"/>
    <lineage>
        <taxon>Bacteria</taxon>
        <taxon>Pseudomonadati</taxon>
        <taxon>Pseudomonadota</taxon>
        <taxon>Gammaproteobacteria</taxon>
        <taxon>Enterobacterales</taxon>
        <taxon>Erwiniaceae</taxon>
        <taxon>Tatumella</taxon>
    </lineage>
</organism>
<dbReference type="AlphaFoldDB" id="A0A085JDC6"/>
<dbReference type="Pfam" id="PF01464">
    <property type="entry name" value="SLT"/>
    <property type="match status" value="1"/>
</dbReference>
<dbReference type="SUPFAM" id="SSF53955">
    <property type="entry name" value="Lysozyme-like"/>
    <property type="match status" value="1"/>
</dbReference>
<evidence type="ECO:0000256" key="1">
    <source>
        <dbReference type="SAM" id="SignalP"/>
    </source>
</evidence>
<feature type="domain" description="Transglycosylase SLT" evidence="2">
    <location>
        <begin position="20"/>
        <end position="138"/>
    </location>
</feature>